<dbReference type="GO" id="GO:0003677">
    <property type="term" value="F:DNA binding"/>
    <property type="evidence" value="ECO:0007669"/>
    <property type="project" value="InterPro"/>
</dbReference>
<dbReference type="KEGG" id="abas:ACPOL_0959"/>
<proteinExistence type="predicted"/>
<accession>A0A2Z5FU28</accession>
<gene>
    <name evidence="2" type="ORF">ACPOL_0959</name>
</gene>
<dbReference type="AlphaFoldDB" id="A0A2Z5FU28"/>
<dbReference type="InterPro" id="IPR002559">
    <property type="entry name" value="Transposase_11"/>
</dbReference>
<dbReference type="GO" id="GO:0004803">
    <property type="term" value="F:transposase activity"/>
    <property type="evidence" value="ECO:0007669"/>
    <property type="project" value="InterPro"/>
</dbReference>
<dbReference type="EMBL" id="CP030840">
    <property type="protein sequence ID" value="AXC10310.1"/>
    <property type="molecule type" value="Genomic_DNA"/>
</dbReference>
<sequence length="86" mass="9290">MGRSRGGLGTKIHLLVNENGLPGAFRITPGAAEYAEDVRLLDGPHDEVVIADKGYDSAEIIAKVHGLGAVAVIPSRRHWKQARTYE</sequence>
<dbReference type="RefSeq" id="WP_114205972.1">
    <property type="nucleotide sequence ID" value="NZ_CP030840.1"/>
</dbReference>
<feature type="domain" description="Transposase IS4-like" evidence="1">
    <location>
        <begin position="9"/>
        <end position="77"/>
    </location>
</feature>
<evidence type="ECO:0000259" key="1">
    <source>
        <dbReference type="Pfam" id="PF01609"/>
    </source>
</evidence>
<organism evidence="2 3">
    <name type="scientific">Acidisarcina polymorpha</name>
    <dbReference type="NCBI Taxonomy" id="2211140"/>
    <lineage>
        <taxon>Bacteria</taxon>
        <taxon>Pseudomonadati</taxon>
        <taxon>Acidobacteriota</taxon>
        <taxon>Terriglobia</taxon>
        <taxon>Terriglobales</taxon>
        <taxon>Acidobacteriaceae</taxon>
        <taxon>Acidisarcina</taxon>
    </lineage>
</organism>
<evidence type="ECO:0000313" key="3">
    <source>
        <dbReference type="Proteomes" id="UP000253606"/>
    </source>
</evidence>
<keyword evidence="3" id="KW-1185">Reference proteome</keyword>
<dbReference type="Proteomes" id="UP000253606">
    <property type="component" value="Chromosome"/>
</dbReference>
<protein>
    <submittedName>
        <fullName evidence="2">Mobile element protein</fullName>
    </submittedName>
</protein>
<name>A0A2Z5FU28_9BACT</name>
<dbReference type="GO" id="GO:0006313">
    <property type="term" value="P:DNA transposition"/>
    <property type="evidence" value="ECO:0007669"/>
    <property type="project" value="InterPro"/>
</dbReference>
<dbReference type="Pfam" id="PF01609">
    <property type="entry name" value="DDE_Tnp_1"/>
    <property type="match status" value="1"/>
</dbReference>
<dbReference type="OrthoDB" id="215598at2"/>
<evidence type="ECO:0000313" key="2">
    <source>
        <dbReference type="EMBL" id="AXC10310.1"/>
    </source>
</evidence>
<reference evidence="2 3" key="1">
    <citation type="journal article" date="2018" name="Front. Microbiol.">
        <title>Hydrolytic Capabilities as a Key to Environmental Success: Chitinolytic and Cellulolytic Acidobacteria From Acidic Sub-arctic Soils and Boreal Peatlands.</title>
        <authorList>
            <person name="Belova S.E."/>
            <person name="Ravin N.V."/>
            <person name="Pankratov T.A."/>
            <person name="Rakitin A.L."/>
            <person name="Ivanova A.A."/>
            <person name="Beletsky A.V."/>
            <person name="Mardanov A.V."/>
            <person name="Sinninghe Damste J.S."/>
            <person name="Dedysh S.N."/>
        </authorList>
    </citation>
    <scope>NUCLEOTIDE SEQUENCE [LARGE SCALE GENOMIC DNA]</scope>
    <source>
        <strain evidence="2 3">SBC82</strain>
    </source>
</reference>